<feature type="domain" description="AB hydrolase-1" evidence="1">
    <location>
        <begin position="27"/>
        <end position="265"/>
    </location>
</feature>
<dbReference type="InterPro" id="IPR029058">
    <property type="entry name" value="AB_hydrolase_fold"/>
</dbReference>
<evidence type="ECO:0000313" key="2">
    <source>
        <dbReference type="EMBL" id="SDC34016.1"/>
    </source>
</evidence>
<dbReference type="RefSeq" id="WP_091448590.1">
    <property type="nucleotide sequence ID" value="NZ_FMZZ01000001.1"/>
</dbReference>
<organism evidence="2 3">
    <name type="scientific">Actinokineospora iranica</name>
    <dbReference type="NCBI Taxonomy" id="1271860"/>
    <lineage>
        <taxon>Bacteria</taxon>
        <taxon>Bacillati</taxon>
        <taxon>Actinomycetota</taxon>
        <taxon>Actinomycetes</taxon>
        <taxon>Pseudonocardiales</taxon>
        <taxon>Pseudonocardiaceae</taxon>
        <taxon>Actinokineospora</taxon>
    </lineage>
</organism>
<proteinExistence type="predicted"/>
<dbReference type="Gene3D" id="3.40.50.1820">
    <property type="entry name" value="alpha/beta hydrolase"/>
    <property type="match status" value="1"/>
</dbReference>
<keyword evidence="3" id="KW-1185">Reference proteome</keyword>
<protein>
    <submittedName>
        <fullName evidence="2">Pimeloyl-ACP methyl ester carboxylesterase</fullName>
    </submittedName>
</protein>
<dbReference type="InterPro" id="IPR000073">
    <property type="entry name" value="AB_hydrolase_1"/>
</dbReference>
<dbReference type="PANTHER" id="PTHR43433">
    <property type="entry name" value="HYDROLASE, ALPHA/BETA FOLD FAMILY PROTEIN"/>
    <property type="match status" value="1"/>
</dbReference>
<dbReference type="Pfam" id="PF00561">
    <property type="entry name" value="Abhydrolase_1"/>
    <property type="match status" value="1"/>
</dbReference>
<dbReference type="GO" id="GO:0004806">
    <property type="term" value="F:triacylglycerol lipase activity"/>
    <property type="evidence" value="ECO:0007669"/>
    <property type="project" value="TreeGrafter"/>
</dbReference>
<evidence type="ECO:0000259" key="1">
    <source>
        <dbReference type="Pfam" id="PF00561"/>
    </source>
</evidence>
<accession>A0A1G6KUH2</accession>
<dbReference type="PANTHER" id="PTHR43433:SF5">
    <property type="entry name" value="AB HYDROLASE-1 DOMAIN-CONTAINING PROTEIN"/>
    <property type="match status" value="1"/>
</dbReference>
<reference evidence="3" key="1">
    <citation type="submission" date="2016-10" db="EMBL/GenBank/DDBJ databases">
        <authorList>
            <person name="Varghese N."/>
            <person name="Submissions S."/>
        </authorList>
    </citation>
    <scope>NUCLEOTIDE SEQUENCE [LARGE SCALE GENOMIC DNA]</scope>
    <source>
        <strain evidence="3">IBRC-M 10403</strain>
    </source>
</reference>
<dbReference type="SUPFAM" id="SSF53474">
    <property type="entry name" value="alpha/beta-Hydrolases"/>
    <property type="match status" value="1"/>
</dbReference>
<evidence type="ECO:0000313" key="3">
    <source>
        <dbReference type="Proteomes" id="UP000199501"/>
    </source>
</evidence>
<gene>
    <name evidence="2" type="ORF">SAMN05216174_1011077</name>
</gene>
<dbReference type="STRING" id="1271860.SAMN05216174_1011077"/>
<dbReference type="OrthoDB" id="8957634at2"/>
<dbReference type="Proteomes" id="UP000199501">
    <property type="component" value="Unassembled WGS sequence"/>
</dbReference>
<dbReference type="GO" id="GO:0046503">
    <property type="term" value="P:glycerolipid catabolic process"/>
    <property type="evidence" value="ECO:0007669"/>
    <property type="project" value="TreeGrafter"/>
</dbReference>
<dbReference type="EMBL" id="FMZZ01000001">
    <property type="protein sequence ID" value="SDC34016.1"/>
    <property type="molecule type" value="Genomic_DNA"/>
</dbReference>
<dbReference type="AlphaFoldDB" id="A0A1G6KUH2"/>
<sequence length="284" mass="29641">MHSAVRSFRTPDGVTLGIEHFGDAAAPLVLLAGSPTMLSWPDKLCEALARGGRHVVRYDLRDSGASTTVDPGAPAYTLRDLAADAAALARGLGERPAHLAGVGVGGMVAQVAALDHPGAFAALTLAGTRPVAPGPVDDDLPDHDKATMERLFALPTPDWSDRAAVAEFGAARAETLGDDPGAARATAERVFDRTPGSEPAVHMANQLGMVFAKLDCTPRWRERLPELAIPALVVHGRHNRFFPVGNGEALAREIPGARLLVLEQAATAIPDAAVDEVAAAMLTL</sequence>
<dbReference type="InterPro" id="IPR050471">
    <property type="entry name" value="AB_hydrolase"/>
</dbReference>
<name>A0A1G6KUH2_9PSEU</name>